<comment type="subcellular location">
    <subcellularLocation>
        <location evidence="1">Membrane</location>
        <topology evidence="1">Multi-pass membrane protein</topology>
    </subcellularLocation>
</comment>
<evidence type="ECO:0000256" key="5">
    <source>
        <dbReference type="ARBA" id="ARBA00023136"/>
    </source>
</evidence>
<name>A0ABU0AV88_9FIRM</name>
<evidence type="ECO:0000313" key="8">
    <source>
        <dbReference type="EMBL" id="MDQ0275188.1"/>
    </source>
</evidence>
<feature type="transmembrane region" description="Helical" evidence="6">
    <location>
        <begin position="227"/>
        <end position="244"/>
    </location>
</feature>
<feature type="transmembrane region" description="Helical" evidence="6">
    <location>
        <begin position="60"/>
        <end position="77"/>
    </location>
</feature>
<evidence type="ECO:0000259" key="7">
    <source>
        <dbReference type="Pfam" id="PF00892"/>
    </source>
</evidence>
<keyword evidence="5 6" id="KW-0472">Membrane</keyword>
<evidence type="ECO:0000256" key="4">
    <source>
        <dbReference type="ARBA" id="ARBA00022989"/>
    </source>
</evidence>
<dbReference type="PANTHER" id="PTHR22911">
    <property type="entry name" value="ACYL-MALONYL CONDENSING ENZYME-RELATED"/>
    <property type="match status" value="1"/>
</dbReference>
<keyword evidence="4 6" id="KW-1133">Transmembrane helix</keyword>
<gene>
    <name evidence="8" type="ORF">J2S72_001212</name>
</gene>
<feature type="transmembrane region" description="Helical" evidence="6">
    <location>
        <begin position="138"/>
        <end position="156"/>
    </location>
</feature>
<keyword evidence="3 6" id="KW-0812">Transmembrane</keyword>
<feature type="domain" description="EamA" evidence="7">
    <location>
        <begin position="1"/>
        <end position="128"/>
    </location>
</feature>
<evidence type="ECO:0000256" key="3">
    <source>
        <dbReference type="ARBA" id="ARBA00022692"/>
    </source>
</evidence>
<dbReference type="PANTHER" id="PTHR22911:SF6">
    <property type="entry name" value="SOLUTE CARRIER FAMILY 35 MEMBER G1"/>
    <property type="match status" value="1"/>
</dbReference>
<evidence type="ECO:0000313" key="9">
    <source>
        <dbReference type="Proteomes" id="UP001236559"/>
    </source>
</evidence>
<feature type="transmembrane region" description="Helical" evidence="6">
    <location>
        <begin position="250"/>
        <end position="267"/>
    </location>
</feature>
<dbReference type="Proteomes" id="UP001236559">
    <property type="component" value="Unassembled WGS sequence"/>
</dbReference>
<dbReference type="Pfam" id="PF00892">
    <property type="entry name" value="EamA"/>
    <property type="match status" value="2"/>
</dbReference>
<comment type="caution">
    <text evidence="8">The sequence shown here is derived from an EMBL/GenBank/DDBJ whole genome shotgun (WGS) entry which is preliminary data.</text>
</comment>
<dbReference type="InterPro" id="IPR000620">
    <property type="entry name" value="EamA_dom"/>
</dbReference>
<accession>A0ABU0AV88</accession>
<feature type="domain" description="EamA" evidence="7">
    <location>
        <begin position="140"/>
        <end position="262"/>
    </location>
</feature>
<dbReference type="InterPro" id="IPR037185">
    <property type="entry name" value="EmrE-like"/>
</dbReference>
<dbReference type="SUPFAM" id="SSF103481">
    <property type="entry name" value="Multidrug resistance efflux transporter EmrE"/>
    <property type="match status" value="2"/>
</dbReference>
<keyword evidence="9" id="KW-1185">Reference proteome</keyword>
<protein>
    <submittedName>
        <fullName evidence="8">Drug/metabolite transporter (DMT)-like permease</fullName>
    </submittedName>
</protein>
<organism evidence="8 9">
    <name type="scientific">Peptoniphilus koenoeneniae</name>
    <dbReference type="NCBI Taxonomy" id="507751"/>
    <lineage>
        <taxon>Bacteria</taxon>
        <taxon>Bacillati</taxon>
        <taxon>Bacillota</taxon>
        <taxon>Tissierellia</taxon>
        <taxon>Tissierellales</taxon>
        <taxon>Peptoniphilaceae</taxon>
        <taxon>Peptoniphilus</taxon>
    </lineage>
</organism>
<evidence type="ECO:0000256" key="6">
    <source>
        <dbReference type="SAM" id="Phobius"/>
    </source>
</evidence>
<feature type="transmembrane region" description="Helical" evidence="6">
    <location>
        <begin position="168"/>
        <end position="190"/>
    </location>
</feature>
<evidence type="ECO:0000256" key="2">
    <source>
        <dbReference type="ARBA" id="ARBA00007362"/>
    </source>
</evidence>
<feature type="transmembrane region" description="Helical" evidence="6">
    <location>
        <begin position="28"/>
        <end position="48"/>
    </location>
</feature>
<reference evidence="8 9" key="1">
    <citation type="submission" date="2023-07" db="EMBL/GenBank/DDBJ databases">
        <title>Genomic Encyclopedia of Type Strains, Phase IV (KMG-IV): sequencing the most valuable type-strain genomes for metagenomic binning, comparative biology and taxonomic classification.</title>
        <authorList>
            <person name="Goeker M."/>
        </authorList>
    </citation>
    <scope>NUCLEOTIDE SEQUENCE [LARGE SCALE GENOMIC DNA]</scope>
    <source>
        <strain evidence="8 9">DSM 22616</strain>
    </source>
</reference>
<proteinExistence type="inferred from homology"/>
<sequence length="278" mass="30597">MFLSAFFFSLMNIFVRYTAEIPIFQQLISRNLIITIGMFIALALEKNLKNLKVEDGKMPLFLRCTFGFLGMITNFYAVNHMAIADVSAITKMSPFFVMVFAALILKEKLRGYSIFALILSIAGMFIVIRPNLVNDPGPAMIAVISAIGASLAYTMLGVLKNKVRSEVIIFYFGLYSTLGCLPFIVGNFQVPDLKEALLLIMIGITAGLGQLFVTLAYKYAPASEVSIYNFSAIPIGIILGLICFGEKVDSLSLIGMAMIIGAGYYNYKMAKKVQEAET</sequence>
<feature type="transmembrane region" description="Helical" evidence="6">
    <location>
        <begin position="83"/>
        <end position="105"/>
    </location>
</feature>
<evidence type="ECO:0000256" key="1">
    <source>
        <dbReference type="ARBA" id="ARBA00004141"/>
    </source>
</evidence>
<comment type="similarity">
    <text evidence="2">Belongs to the EamA transporter family.</text>
</comment>
<dbReference type="EMBL" id="JAUSTN010000005">
    <property type="protein sequence ID" value="MDQ0275188.1"/>
    <property type="molecule type" value="Genomic_DNA"/>
</dbReference>
<feature type="transmembrane region" description="Helical" evidence="6">
    <location>
        <begin position="112"/>
        <end position="132"/>
    </location>
</feature>
<feature type="transmembrane region" description="Helical" evidence="6">
    <location>
        <begin position="196"/>
        <end position="215"/>
    </location>
</feature>